<evidence type="ECO:0000313" key="2">
    <source>
        <dbReference type="EMBL" id="MDO2408883.1"/>
    </source>
</evidence>
<comment type="caution">
    <text evidence="2">The sequence shown here is derived from an EMBL/GenBank/DDBJ whole genome shotgun (WGS) entry which is preliminary data.</text>
</comment>
<dbReference type="Proteomes" id="UP001171111">
    <property type="component" value="Unassembled WGS sequence"/>
</dbReference>
<name>A0ABT8T822_9BACT</name>
<dbReference type="RefSeq" id="WP_302243642.1">
    <property type="nucleotide sequence ID" value="NZ_JAULJQ010000002.1"/>
</dbReference>
<dbReference type="InterPro" id="IPR011335">
    <property type="entry name" value="Restrct_endonuc-II-like"/>
</dbReference>
<gene>
    <name evidence="2" type="ORF">Q2362_02055</name>
</gene>
<dbReference type="SUPFAM" id="SSF52980">
    <property type="entry name" value="Restriction endonuclease-like"/>
    <property type="match status" value="1"/>
</dbReference>
<feature type="domain" description="PD-(D/E)XK endonuclease-like" evidence="1">
    <location>
        <begin position="543"/>
        <end position="706"/>
    </location>
</feature>
<reference evidence="2 3" key="1">
    <citation type="submission" date="2023-06" db="EMBL/GenBank/DDBJ databases">
        <title>Campylobacter magnum sp. nov., isolated from cecal contents of domestic pigs (Sus scrofa domesticus).</title>
        <authorList>
            <person name="Papic B."/>
            <person name="Gruntar I."/>
        </authorList>
    </citation>
    <scope>NUCLEOTIDE SEQUENCE [LARGE SCALE GENOMIC DNA]</scope>
    <source>
        <strain evidence="3">34484-21</strain>
    </source>
</reference>
<evidence type="ECO:0000313" key="3">
    <source>
        <dbReference type="Proteomes" id="UP001171111"/>
    </source>
</evidence>
<dbReference type="SUPFAM" id="SSF52540">
    <property type="entry name" value="P-loop containing nucleoside triphosphate hydrolases"/>
    <property type="match status" value="1"/>
</dbReference>
<accession>A0ABT8T822</accession>
<sequence length="772" mass="88423">MLKKNEAVVFSTARALREYKKSLFGFDVALNKCYDLGEFFERVIIVNGLKKADTATKLYCLKNAISSVNEAKEALGIPSEFFAFLKCSEYIFSFFKELCLFGVSIEKIELKDTYDNFGEHLRILAKLFKEYEKNLKAKGFYDEISSDYEINDSFIKEFSSIKIFLDGIPSKHEMQVFKKISQLCELKLGFKTTEFNSKLQELITNSFKIPLKNGFEYEINASENKIISEEKLVPKKPESIRVQGFSERSLQCAFVFDEISRMIRAGLKADEIAVILPDESFAQILRNIDENNMLNYAMGKSVRDELAFCVLNAVQNTLKKDTAYHYETKYLEFFKNSYENPADFGAISELLKPLYEHSTNASELENIFSKELFSLEMLSKNLQTLKTKEVLELILDALSKTSVSLSGGGAVTAMGLLESRGAKPKGVIIVDFNDDIVPKRSQKELFLSSKIRASAGLISHKDRENLQKGYYNALINGAKYLSISFTQNEQSVKSRFLKELGLDEFELKNDEKNYEIALAKPERILEFLKPNLRIKHDFFASALSFSRLSTFMKCHELYYYKYILGLKEPRNLGALRDSADFGTTIHGALARYFSEHKDSCDYKLLCFMLDNAFKASSSVDELEFEMLKERLKRFCELQNEHFSRGWRVSACEKELKNEFCGIKIEGKIDRIDINENGELCVIDYKTGSLPKNDLQLQFYKALSGASKGYFIDLKESMDFDEKKASQRTKPVILEDEIQKIKDFFAGRNDGFVCSCGGKEHNYSFKELLKGQL</sequence>
<dbReference type="InterPro" id="IPR038726">
    <property type="entry name" value="PDDEXK_AddAB-type"/>
</dbReference>
<evidence type="ECO:0000259" key="1">
    <source>
        <dbReference type="Pfam" id="PF12705"/>
    </source>
</evidence>
<proteinExistence type="predicted"/>
<protein>
    <submittedName>
        <fullName evidence="2">PD-(D/E)XK nuclease family protein</fullName>
    </submittedName>
</protein>
<dbReference type="InterPro" id="IPR011604">
    <property type="entry name" value="PDDEXK-like_dom_sf"/>
</dbReference>
<keyword evidence="3" id="KW-1185">Reference proteome</keyword>
<dbReference type="Pfam" id="PF12705">
    <property type="entry name" value="PDDEXK_1"/>
    <property type="match status" value="1"/>
</dbReference>
<dbReference type="Gene3D" id="3.90.320.10">
    <property type="match status" value="1"/>
</dbReference>
<dbReference type="InterPro" id="IPR027417">
    <property type="entry name" value="P-loop_NTPase"/>
</dbReference>
<organism evidence="2 3">
    <name type="scientific">Campylobacter magnus</name>
    <dbReference type="NCBI Taxonomy" id="3026462"/>
    <lineage>
        <taxon>Bacteria</taxon>
        <taxon>Pseudomonadati</taxon>
        <taxon>Campylobacterota</taxon>
        <taxon>Epsilonproteobacteria</taxon>
        <taxon>Campylobacterales</taxon>
        <taxon>Campylobacteraceae</taxon>
        <taxon>Campylobacter</taxon>
    </lineage>
</organism>
<dbReference type="EMBL" id="JAULJQ010000002">
    <property type="protein sequence ID" value="MDO2408883.1"/>
    <property type="molecule type" value="Genomic_DNA"/>
</dbReference>